<evidence type="ECO:0000313" key="2">
    <source>
        <dbReference type="Proteomes" id="UP001623348"/>
    </source>
</evidence>
<sequence>MLGIGSLAQISSPPGNLLRSSGYQPCGNLLQALAAEEDSVALQSRYIGQVCLWGIDNATADESGPESGSLCGKR</sequence>
<accession>A0ABC9VZ51</accession>
<protein>
    <submittedName>
        <fullName evidence="1">Uncharacterized protein</fullName>
    </submittedName>
</protein>
<organism evidence="1 2">
    <name type="scientific">Grus japonensis</name>
    <name type="common">Japanese crane</name>
    <name type="synonym">Red-crowned crane</name>
    <dbReference type="NCBI Taxonomy" id="30415"/>
    <lineage>
        <taxon>Eukaryota</taxon>
        <taxon>Metazoa</taxon>
        <taxon>Chordata</taxon>
        <taxon>Craniata</taxon>
        <taxon>Vertebrata</taxon>
        <taxon>Euteleostomi</taxon>
        <taxon>Archelosauria</taxon>
        <taxon>Archosauria</taxon>
        <taxon>Dinosauria</taxon>
        <taxon>Saurischia</taxon>
        <taxon>Theropoda</taxon>
        <taxon>Coelurosauria</taxon>
        <taxon>Aves</taxon>
        <taxon>Neognathae</taxon>
        <taxon>Neoaves</taxon>
        <taxon>Gruiformes</taxon>
        <taxon>Gruidae</taxon>
        <taxon>Grus</taxon>
    </lineage>
</organism>
<keyword evidence="2" id="KW-1185">Reference proteome</keyword>
<comment type="caution">
    <text evidence="1">The sequence shown here is derived from an EMBL/GenBank/DDBJ whole genome shotgun (WGS) entry which is preliminary data.</text>
</comment>
<gene>
    <name evidence="1" type="ORF">GRJ2_000300400</name>
</gene>
<name>A0ABC9VZ51_GRUJA</name>
<reference evidence="1 2" key="1">
    <citation type="submission" date="2024-06" db="EMBL/GenBank/DDBJ databases">
        <title>The draft genome of Grus japonensis, version 3.</title>
        <authorList>
            <person name="Nabeshima K."/>
            <person name="Suzuki S."/>
            <person name="Onuma M."/>
        </authorList>
    </citation>
    <scope>NUCLEOTIDE SEQUENCE [LARGE SCALE GENOMIC DNA]</scope>
    <source>
        <strain evidence="1 2">451A</strain>
    </source>
</reference>
<dbReference type="EMBL" id="BAAFJT010000001">
    <property type="protein sequence ID" value="GAB0178351.1"/>
    <property type="molecule type" value="Genomic_DNA"/>
</dbReference>
<dbReference type="AlphaFoldDB" id="A0ABC9VZ51"/>
<dbReference type="Proteomes" id="UP001623348">
    <property type="component" value="Unassembled WGS sequence"/>
</dbReference>
<proteinExistence type="predicted"/>
<evidence type="ECO:0000313" key="1">
    <source>
        <dbReference type="EMBL" id="GAB0178351.1"/>
    </source>
</evidence>